<protein>
    <submittedName>
        <fullName evidence="1">Uncharacterized protein</fullName>
    </submittedName>
</protein>
<name>A0A8J9V309_9NEOP</name>
<organism evidence="1 2">
    <name type="scientific">Brenthis ino</name>
    <name type="common">lesser marbled fritillary</name>
    <dbReference type="NCBI Taxonomy" id="405034"/>
    <lineage>
        <taxon>Eukaryota</taxon>
        <taxon>Metazoa</taxon>
        <taxon>Ecdysozoa</taxon>
        <taxon>Arthropoda</taxon>
        <taxon>Hexapoda</taxon>
        <taxon>Insecta</taxon>
        <taxon>Pterygota</taxon>
        <taxon>Neoptera</taxon>
        <taxon>Endopterygota</taxon>
        <taxon>Lepidoptera</taxon>
        <taxon>Glossata</taxon>
        <taxon>Ditrysia</taxon>
        <taxon>Papilionoidea</taxon>
        <taxon>Nymphalidae</taxon>
        <taxon>Heliconiinae</taxon>
        <taxon>Argynnini</taxon>
        <taxon>Brenthis</taxon>
    </lineage>
</organism>
<evidence type="ECO:0000313" key="1">
    <source>
        <dbReference type="EMBL" id="CAH0719090.1"/>
    </source>
</evidence>
<feature type="non-terminal residue" evidence="1">
    <location>
        <position position="179"/>
    </location>
</feature>
<keyword evidence="2" id="KW-1185">Reference proteome</keyword>
<accession>A0A8J9V309</accession>
<dbReference type="AlphaFoldDB" id="A0A8J9V309"/>
<evidence type="ECO:0000313" key="2">
    <source>
        <dbReference type="Proteomes" id="UP000838878"/>
    </source>
</evidence>
<sequence>MPRAAANPPHIIFDTLKELRFIDDKGNLLPWSNDVWRKATVAMNFLNMVARWSCFNRESPEKKDFFLRCVGLLTTCMEIYDFIRLCTDVLTIAFATHENIDDNQSHCFAAQNRVSQRLKSYNLSDNGADKINDNQNKKETLLEQFNDVDGETELDSSAAIGVILKKSSQIAGVNSKTDD</sequence>
<dbReference type="EMBL" id="OV170233">
    <property type="protein sequence ID" value="CAH0719090.1"/>
    <property type="molecule type" value="Genomic_DNA"/>
</dbReference>
<reference evidence="1" key="1">
    <citation type="submission" date="2021-12" db="EMBL/GenBank/DDBJ databases">
        <authorList>
            <person name="Martin H S."/>
        </authorList>
    </citation>
    <scope>NUCLEOTIDE SEQUENCE</scope>
</reference>
<dbReference type="Proteomes" id="UP000838878">
    <property type="component" value="Chromosome 13"/>
</dbReference>
<gene>
    <name evidence="1" type="ORF">BINO364_LOCUS5479</name>
</gene>
<proteinExistence type="predicted"/>
<dbReference type="OrthoDB" id="6617931at2759"/>